<name>A0A7D5SEH3_9PROT</name>
<dbReference type="AlphaFoldDB" id="A0A7D5SEH3"/>
<accession>A0A7D5SEH3</accession>
<dbReference type="Proteomes" id="UP000509684">
    <property type="component" value="Chromosome"/>
</dbReference>
<organism evidence="1 2">
    <name type="scientific">Candidatus Accumulibacter cognatus</name>
    <dbReference type="NCBI Taxonomy" id="2954383"/>
    <lineage>
        <taxon>Bacteria</taxon>
        <taxon>Pseudomonadati</taxon>
        <taxon>Pseudomonadota</taxon>
        <taxon>Betaproteobacteria</taxon>
        <taxon>Candidatus Accumulibacter</taxon>
    </lineage>
</organism>
<dbReference type="KEGG" id="acog:HWD57_11045"/>
<evidence type="ECO:0000313" key="1">
    <source>
        <dbReference type="EMBL" id="QLH50258.1"/>
    </source>
</evidence>
<sequence>MKALLLLYLVLALFSERLRRAPAVFVHRLGQAFRRWRVLRQPWRRAWQRACREIRS</sequence>
<reference evidence="1 2" key="1">
    <citation type="journal article" date="2019" name="Microbiome">
        <title>Annotated bacterial chromosomes from frame-shift-corrected long-read metagenomic data.</title>
        <authorList>
            <person name="Arumugam K."/>
            <person name="Bagci C."/>
            <person name="Bessarab I."/>
            <person name="Beier S."/>
            <person name="Buchfink B."/>
            <person name="Gorska A."/>
            <person name="Qiu G."/>
            <person name="Huson D.H."/>
            <person name="Williams R.B.H."/>
        </authorList>
    </citation>
    <scope>NUCLEOTIDE SEQUENCE [LARGE SCALE GENOMIC DNA]</scope>
    <source>
        <strain evidence="1">SSA1</strain>
    </source>
</reference>
<evidence type="ECO:0000313" key="2">
    <source>
        <dbReference type="Proteomes" id="UP000509684"/>
    </source>
</evidence>
<dbReference type="EMBL" id="CP058708">
    <property type="protein sequence ID" value="QLH50258.1"/>
    <property type="molecule type" value="Genomic_DNA"/>
</dbReference>
<proteinExistence type="predicted"/>
<protein>
    <submittedName>
        <fullName evidence="1">Uncharacterized protein</fullName>
    </submittedName>
</protein>
<gene>
    <name evidence="1" type="ORF">HWD57_11045</name>
</gene>